<protein>
    <submittedName>
        <fullName evidence="4">Uncharacterized protein</fullName>
    </submittedName>
</protein>
<sequence>MVVNLCLVFILTLLFCAIISALPSKRYRRQPGDFATGERPYGGWGRGSSNPSGAIPGAYYVVHHKKDDLSYEGWGGGSSNPSGAIPGAYYGTGINPNYGDLGPNRNDADSSIQILNYNQGYSYNSGLVPQWNQYQSQQNQQQYNLPSNNYNNPLQRPYSNSNNNRPYNRYPPGSQGWYATGGNYWYNKGQYNIPHIWLLISSILISIICYYRLVVHHKKDDLSYEGWGGGSSNPSGAIPGAYYGTGINPNYGDLGPNRNDADSSIQILNYNQGYSYNSGLVPQWNQYQSQQNQQQYNLPSNNYNNPLQRPYSNSNNNRPYNRYPPGSQGWYATGGNYRYNKGQYNIPHIWLLISSILISIICK</sequence>
<keyword evidence="2" id="KW-0472">Membrane</keyword>
<feature type="region of interest" description="Disordered" evidence="1">
    <location>
        <begin position="291"/>
        <end position="325"/>
    </location>
</feature>
<keyword evidence="2" id="KW-1133">Transmembrane helix</keyword>
<feature type="region of interest" description="Disordered" evidence="1">
    <location>
        <begin position="134"/>
        <end position="170"/>
    </location>
</feature>
<evidence type="ECO:0000313" key="4">
    <source>
        <dbReference type="EMBL" id="CAF1680439.1"/>
    </source>
</evidence>
<dbReference type="EMBL" id="CAJNOW010020623">
    <property type="protein sequence ID" value="CAF1680439.1"/>
    <property type="molecule type" value="Genomic_DNA"/>
</dbReference>
<evidence type="ECO:0000256" key="2">
    <source>
        <dbReference type="SAM" id="Phobius"/>
    </source>
</evidence>
<accession>A0A816GWB7</accession>
<keyword evidence="3" id="KW-0732">Signal</keyword>
<evidence type="ECO:0000313" key="5">
    <source>
        <dbReference type="Proteomes" id="UP000663834"/>
    </source>
</evidence>
<evidence type="ECO:0000256" key="3">
    <source>
        <dbReference type="SAM" id="SignalP"/>
    </source>
</evidence>
<name>A0A816GWB7_9BILA</name>
<evidence type="ECO:0000256" key="1">
    <source>
        <dbReference type="SAM" id="MobiDB-lite"/>
    </source>
</evidence>
<feature type="transmembrane region" description="Helical" evidence="2">
    <location>
        <begin position="196"/>
        <end position="214"/>
    </location>
</feature>
<feature type="chain" id="PRO_5032994460" evidence="3">
    <location>
        <begin position="22"/>
        <end position="363"/>
    </location>
</feature>
<gene>
    <name evidence="4" type="ORF">KQP761_LOCUS36410</name>
</gene>
<feature type="signal peptide" evidence="3">
    <location>
        <begin position="1"/>
        <end position="21"/>
    </location>
</feature>
<keyword evidence="2" id="KW-0812">Transmembrane</keyword>
<organism evidence="4 5">
    <name type="scientific">Rotaria magnacalcarata</name>
    <dbReference type="NCBI Taxonomy" id="392030"/>
    <lineage>
        <taxon>Eukaryota</taxon>
        <taxon>Metazoa</taxon>
        <taxon>Spiralia</taxon>
        <taxon>Gnathifera</taxon>
        <taxon>Rotifera</taxon>
        <taxon>Eurotatoria</taxon>
        <taxon>Bdelloidea</taxon>
        <taxon>Philodinida</taxon>
        <taxon>Philodinidae</taxon>
        <taxon>Rotaria</taxon>
    </lineage>
</organism>
<reference evidence="4" key="1">
    <citation type="submission" date="2021-02" db="EMBL/GenBank/DDBJ databases">
        <authorList>
            <person name="Nowell W R."/>
        </authorList>
    </citation>
    <scope>NUCLEOTIDE SEQUENCE</scope>
</reference>
<dbReference type="OrthoDB" id="10063119at2759"/>
<dbReference type="Proteomes" id="UP000663834">
    <property type="component" value="Unassembled WGS sequence"/>
</dbReference>
<proteinExistence type="predicted"/>
<dbReference type="AlphaFoldDB" id="A0A816GWB7"/>
<comment type="caution">
    <text evidence="4">The sequence shown here is derived from an EMBL/GenBank/DDBJ whole genome shotgun (WGS) entry which is preliminary data.</text>
</comment>